<evidence type="ECO:0000313" key="5">
    <source>
        <dbReference type="EMBL" id="TDR38551.1"/>
    </source>
</evidence>
<dbReference type="Gene3D" id="3.40.980.10">
    <property type="entry name" value="MoaB/Mog-like domain"/>
    <property type="match status" value="1"/>
</dbReference>
<dbReference type="AlphaFoldDB" id="A0A4R6YMC5"/>
<evidence type="ECO:0000313" key="6">
    <source>
        <dbReference type="Proteomes" id="UP000295293"/>
    </source>
</evidence>
<dbReference type="Pfam" id="PF01967">
    <property type="entry name" value="MoaC"/>
    <property type="match status" value="1"/>
</dbReference>
<gene>
    <name evidence="5" type="ORF">DFR29_12052</name>
</gene>
<name>A0A4R6YMC5_9GAMM</name>
<dbReference type="Gene3D" id="3.30.70.640">
    <property type="entry name" value="Molybdopterin cofactor biosynthesis C (MoaC) domain"/>
    <property type="match status" value="1"/>
</dbReference>
<dbReference type="SUPFAM" id="SSF53218">
    <property type="entry name" value="Molybdenum cofactor biosynthesis proteins"/>
    <property type="match status" value="1"/>
</dbReference>
<dbReference type="Pfam" id="PF00994">
    <property type="entry name" value="MoCF_biosynth"/>
    <property type="match status" value="1"/>
</dbReference>
<proteinExistence type="predicted"/>
<dbReference type="Proteomes" id="UP000295293">
    <property type="component" value="Unassembled WGS sequence"/>
</dbReference>
<evidence type="ECO:0000256" key="2">
    <source>
        <dbReference type="ARBA" id="ARBA00023150"/>
    </source>
</evidence>
<sequence>MPLNQTPCVGFQMPDLRRERPVQRRAVATGELQVGSAYSALVERRLPRGDALLLAQVAGLQGARNVAQLIPLHSLPTPDYVELRCLPLPGEDAVRVYCEVTGTACGSLALEALAGVNAALLCLCDQLEVLQPALCLREVRLLFDEGGPQGLRIHPRGLDEDEREHYLPQAASGLAGARCAVITLSDRAQAGTYADRSGPLLVEALQALGAVVADVVLLPDGVEPLATRLKALATAGAELVLCTGGTGFGPRDLSPEALRAVADRPVPGLGELLRSESRHHTELAWLSRAEAGLIGRCLVVTLPGSPRAVAQGMAILGPLLAHARAMLRGEPHPDGRNHA</sequence>
<evidence type="ECO:0000256" key="3">
    <source>
        <dbReference type="ARBA" id="ARBA00055087"/>
    </source>
</evidence>
<dbReference type="InterPro" id="IPR051920">
    <property type="entry name" value="MPT_Adenylyltrnsfr/MoaC-Rel"/>
</dbReference>
<comment type="function">
    <text evidence="3">Catalyzes the conversion of (8S)-3',8-cyclo-7,8-dihydroguanosine 5'-triphosphate to cyclic pyranopterin monophosphate (cPMP).</text>
</comment>
<comment type="pathway">
    <text evidence="1">Cofactor biosynthesis; molybdopterin biosynthesis.</text>
</comment>
<dbReference type="GO" id="GO:0006777">
    <property type="term" value="P:Mo-molybdopterin cofactor biosynthetic process"/>
    <property type="evidence" value="ECO:0007669"/>
    <property type="project" value="UniProtKB-KW"/>
</dbReference>
<dbReference type="InterPro" id="IPR001453">
    <property type="entry name" value="MoaB/Mog_dom"/>
</dbReference>
<organism evidence="5 6">
    <name type="scientific">Tahibacter aquaticus</name>
    <dbReference type="NCBI Taxonomy" id="520092"/>
    <lineage>
        <taxon>Bacteria</taxon>
        <taxon>Pseudomonadati</taxon>
        <taxon>Pseudomonadota</taxon>
        <taxon>Gammaproteobacteria</taxon>
        <taxon>Lysobacterales</taxon>
        <taxon>Rhodanobacteraceae</taxon>
        <taxon>Tahibacter</taxon>
    </lineage>
</organism>
<dbReference type="PANTHER" id="PTHR43764">
    <property type="entry name" value="MOLYBDENUM COFACTOR BIOSYNTHESIS"/>
    <property type="match status" value="1"/>
</dbReference>
<comment type="caution">
    <text evidence="5">The sequence shown here is derived from an EMBL/GenBank/DDBJ whole genome shotgun (WGS) entry which is preliminary data.</text>
</comment>
<feature type="domain" description="MoaB/Mog" evidence="4">
    <location>
        <begin position="180"/>
        <end position="323"/>
    </location>
</feature>
<dbReference type="PANTHER" id="PTHR43764:SF1">
    <property type="entry name" value="MOLYBDOPTERIN MOLYBDOTRANSFERASE"/>
    <property type="match status" value="1"/>
</dbReference>
<dbReference type="InterPro" id="IPR036425">
    <property type="entry name" value="MoaB/Mog-like_dom_sf"/>
</dbReference>
<evidence type="ECO:0000256" key="1">
    <source>
        <dbReference type="ARBA" id="ARBA00005046"/>
    </source>
</evidence>
<dbReference type="RefSeq" id="WP_243746175.1">
    <property type="nucleotide sequence ID" value="NZ_SNZH01000020.1"/>
</dbReference>
<keyword evidence="6" id="KW-1185">Reference proteome</keyword>
<dbReference type="InterPro" id="IPR012247">
    <property type="entry name" value="MoaC_MogA"/>
</dbReference>
<dbReference type="SUPFAM" id="SSF55040">
    <property type="entry name" value="Molybdenum cofactor biosynthesis protein C, MoaC"/>
    <property type="match status" value="1"/>
</dbReference>
<dbReference type="CDD" id="cd00886">
    <property type="entry name" value="MogA_MoaB"/>
    <property type="match status" value="1"/>
</dbReference>
<dbReference type="SMART" id="SM00852">
    <property type="entry name" value="MoCF_biosynth"/>
    <property type="match status" value="1"/>
</dbReference>
<dbReference type="UniPathway" id="UPA00344"/>
<dbReference type="InterPro" id="IPR002820">
    <property type="entry name" value="Mopterin_CF_biosynth-C_dom"/>
</dbReference>
<protein>
    <submittedName>
        <fullName evidence="5">Cyclic pyranopterin monophosphate synthase subunit MoaC</fullName>
    </submittedName>
</protein>
<accession>A0A4R6YMC5</accession>
<keyword evidence="2" id="KW-0501">Molybdenum cofactor biosynthesis</keyword>
<dbReference type="EMBL" id="SNZH01000020">
    <property type="protein sequence ID" value="TDR38551.1"/>
    <property type="molecule type" value="Genomic_DNA"/>
</dbReference>
<reference evidence="5 6" key="1">
    <citation type="submission" date="2019-03" db="EMBL/GenBank/DDBJ databases">
        <title>Genomic Encyclopedia of Type Strains, Phase IV (KMG-IV): sequencing the most valuable type-strain genomes for metagenomic binning, comparative biology and taxonomic classification.</title>
        <authorList>
            <person name="Goeker M."/>
        </authorList>
    </citation>
    <scope>NUCLEOTIDE SEQUENCE [LARGE SCALE GENOMIC DNA]</scope>
    <source>
        <strain evidence="5 6">DSM 21667</strain>
    </source>
</reference>
<dbReference type="NCBIfam" id="TIGR00177">
    <property type="entry name" value="molyb_syn"/>
    <property type="match status" value="1"/>
</dbReference>
<evidence type="ECO:0000259" key="4">
    <source>
        <dbReference type="SMART" id="SM00852"/>
    </source>
</evidence>
<dbReference type="InterPro" id="IPR036522">
    <property type="entry name" value="MoaC_sf"/>
</dbReference>
<dbReference type="PIRSF" id="PIRSF036594">
    <property type="entry name" value="MoaC_MogA"/>
    <property type="match status" value="1"/>
</dbReference>